<dbReference type="EMBL" id="VDUX01000001">
    <property type="protein sequence ID" value="TXL62778.1"/>
    <property type="molecule type" value="Genomic_DNA"/>
</dbReference>
<name>A0A5C8NNI7_9ACTN</name>
<protein>
    <recommendedName>
        <fullName evidence="3">Lipoprotein</fullName>
    </recommendedName>
</protein>
<proteinExistence type="predicted"/>
<dbReference type="AlphaFoldDB" id="A0A5C8NNI7"/>
<sequence>MRPLLLGAAVVVLLAGCQGENDPGEMTAQQYRSLAAQKSTLSVDDVTAKGAIRSTKLEKAWSDDGGAAPAAGLDCLFARTTFKTRDRGVARFCFDAQGTAVSVERNRSDLPNPSY</sequence>
<accession>A0A5C8NNI7</accession>
<dbReference type="PROSITE" id="PS51257">
    <property type="entry name" value="PROKAR_LIPOPROTEIN"/>
    <property type="match status" value="1"/>
</dbReference>
<evidence type="ECO:0000313" key="1">
    <source>
        <dbReference type="EMBL" id="TXL62778.1"/>
    </source>
</evidence>
<evidence type="ECO:0000313" key="2">
    <source>
        <dbReference type="Proteomes" id="UP000321571"/>
    </source>
</evidence>
<keyword evidence="2" id="KW-1185">Reference proteome</keyword>
<organism evidence="1 2">
    <name type="scientific">Aeromicrobium terrae</name>
    <dbReference type="NCBI Taxonomy" id="2498846"/>
    <lineage>
        <taxon>Bacteria</taxon>
        <taxon>Bacillati</taxon>
        <taxon>Actinomycetota</taxon>
        <taxon>Actinomycetes</taxon>
        <taxon>Propionibacteriales</taxon>
        <taxon>Nocardioidaceae</taxon>
        <taxon>Aeromicrobium</taxon>
    </lineage>
</organism>
<comment type="caution">
    <text evidence="1">The sequence shown here is derived from an EMBL/GenBank/DDBJ whole genome shotgun (WGS) entry which is preliminary data.</text>
</comment>
<gene>
    <name evidence="1" type="ORF">FHP06_00580</name>
</gene>
<dbReference type="Proteomes" id="UP000321571">
    <property type="component" value="Unassembled WGS sequence"/>
</dbReference>
<reference evidence="1 2" key="1">
    <citation type="submission" date="2019-06" db="EMBL/GenBank/DDBJ databases">
        <title>Aeromicrobium sp. nov., isolated from a maize field.</title>
        <authorList>
            <person name="Lin S.-Y."/>
            <person name="Tsai C.-F."/>
            <person name="Young C.-C."/>
        </authorList>
    </citation>
    <scope>NUCLEOTIDE SEQUENCE [LARGE SCALE GENOMIC DNA]</scope>
    <source>
        <strain evidence="1 2">CC-CFT486</strain>
    </source>
</reference>
<dbReference type="OrthoDB" id="5197213at2"/>
<evidence type="ECO:0008006" key="3">
    <source>
        <dbReference type="Google" id="ProtNLM"/>
    </source>
</evidence>
<dbReference type="RefSeq" id="WP_147682792.1">
    <property type="nucleotide sequence ID" value="NZ_VDUX01000001.1"/>
</dbReference>